<evidence type="ECO:0000256" key="3">
    <source>
        <dbReference type="SAM" id="Phobius"/>
    </source>
</evidence>
<feature type="region of interest" description="Disordered" evidence="2">
    <location>
        <begin position="1"/>
        <end position="20"/>
    </location>
</feature>
<dbReference type="Proteomes" id="UP000092600">
    <property type="component" value="Unassembled WGS sequence"/>
</dbReference>
<dbReference type="InterPro" id="IPR007736">
    <property type="entry name" value="Caleosin-related"/>
</dbReference>
<dbReference type="PANTHER" id="PTHR31495:SF50">
    <property type="entry name" value="PEROXYGENASE 1"/>
    <property type="match status" value="1"/>
</dbReference>
<dbReference type="AlphaFoldDB" id="A0A199VWN6"/>
<proteinExistence type="inferred from homology"/>
<dbReference type="STRING" id="4615.A0A199VWN6"/>
<gene>
    <name evidence="4" type="ORF">ACMD2_23287</name>
</gene>
<name>A0A199VWN6_ANACO</name>
<evidence type="ECO:0000256" key="1">
    <source>
        <dbReference type="ARBA" id="ARBA00006765"/>
    </source>
</evidence>
<keyword evidence="3" id="KW-1133">Transmembrane helix</keyword>
<dbReference type="PANTHER" id="PTHR31495">
    <property type="entry name" value="PEROXYGENASE 3-RELATED"/>
    <property type="match status" value="1"/>
</dbReference>
<keyword evidence="3" id="KW-0812">Transmembrane</keyword>
<dbReference type="GO" id="GO:0005509">
    <property type="term" value="F:calcium ion binding"/>
    <property type="evidence" value="ECO:0007669"/>
    <property type="project" value="TreeGrafter"/>
</dbReference>
<feature type="transmembrane region" description="Helical" evidence="3">
    <location>
        <begin position="104"/>
        <end position="124"/>
    </location>
</feature>
<dbReference type="GO" id="GO:0004497">
    <property type="term" value="F:monooxygenase activity"/>
    <property type="evidence" value="ECO:0007669"/>
    <property type="project" value="TreeGrafter"/>
</dbReference>
<keyword evidence="3" id="KW-0472">Membrane</keyword>
<accession>A0A199VWN6</accession>
<protein>
    <submittedName>
        <fullName evidence="4">Peroxygenase</fullName>
    </submittedName>
</protein>
<dbReference type="EMBL" id="LSRQ01000630">
    <property type="protein sequence ID" value="OAY81652.1"/>
    <property type="molecule type" value="Genomic_DNA"/>
</dbReference>
<evidence type="ECO:0000313" key="5">
    <source>
        <dbReference type="Proteomes" id="UP000092600"/>
    </source>
</evidence>
<evidence type="ECO:0000256" key="2">
    <source>
        <dbReference type="SAM" id="MobiDB-lite"/>
    </source>
</evidence>
<comment type="caution">
    <text evidence="4">The sequence shown here is derived from an EMBL/GenBank/DDBJ whole genome shotgun (WGS) entry which is preliminary data.</text>
</comment>
<comment type="similarity">
    <text evidence="1">Belongs to the caleosin family.</text>
</comment>
<reference evidence="4 5" key="1">
    <citation type="journal article" date="2016" name="DNA Res.">
        <title>The draft genome of MD-2 pineapple using hybrid error correction of long reads.</title>
        <authorList>
            <person name="Redwan R.M."/>
            <person name="Saidin A."/>
            <person name="Kumar S.V."/>
        </authorList>
    </citation>
    <scope>NUCLEOTIDE SEQUENCE [LARGE SCALE GENOMIC DNA]</scope>
    <source>
        <strain evidence="5">cv. MD2</strain>
        <tissue evidence="4">Leaf</tissue>
    </source>
</reference>
<evidence type="ECO:0000313" key="4">
    <source>
        <dbReference type="EMBL" id="OAY81652.1"/>
    </source>
</evidence>
<sequence>MTSEVKDATSTSAVAEQAPVTAVRPVQRDLEQHIPKPFNSVPSLSVVGMHLARALAAPDMYHPEGTKDKKHHQMSVLQQHVAFFDRDNNGIIYPRETYAGFRTLGFNVIASLVLSILINVALSYPTLPGWIPSPLFPIYVHNIHKAKHGSDSGTYDTEGRYMPVNFENIFSKYARTDPDKMTFREMWQMTEGNREAYDIFGRLASKLEWTVLYVLARDGEGFLPREAVRRCFDGSLFEYCAQQRELNDKLN</sequence>
<dbReference type="Pfam" id="PF05042">
    <property type="entry name" value="Caleosin"/>
    <property type="match status" value="1"/>
</dbReference>
<organism evidence="4 5">
    <name type="scientific">Ananas comosus</name>
    <name type="common">Pineapple</name>
    <name type="synonym">Ananas ananas</name>
    <dbReference type="NCBI Taxonomy" id="4615"/>
    <lineage>
        <taxon>Eukaryota</taxon>
        <taxon>Viridiplantae</taxon>
        <taxon>Streptophyta</taxon>
        <taxon>Embryophyta</taxon>
        <taxon>Tracheophyta</taxon>
        <taxon>Spermatophyta</taxon>
        <taxon>Magnoliopsida</taxon>
        <taxon>Liliopsida</taxon>
        <taxon>Poales</taxon>
        <taxon>Bromeliaceae</taxon>
        <taxon>Bromelioideae</taxon>
        <taxon>Ananas</taxon>
    </lineage>
</organism>